<dbReference type="AlphaFoldDB" id="A0A1H5IUQ6"/>
<dbReference type="SUPFAM" id="SSF56925">
    <property type="entry name" value="OMPA-like"/>
    <property type="match status" value="1"/>
</dbReference>
<comment type="similarity">
    <text evidence="5">Belongs to the Omp25/RopB family.</text>
</comment>
<proteinExistence type="inferred from homology"/>
<dbReference type="PANTHER" id="PTHR34001:SF3">
    <property type="entry name" value="BLL7405 PROTEIN"/>
    <property type="match status" value="1"/>
</dbReference>
<dbReference type="EMBL" id="FNTI01000001">
    <property type="protein sequence ID" value="SEE43999.1"/>
    <property type="molecule type" value="Genomic_DNA"/>
</dbReference>
<dbReference type="PANTHER" id="PTHR34001">
    <property type="entry name" value="BLL7405 PROTEIN"/>
    <property type="match status" value="1"/>
</dbReference>
<keyword evidence="3" id="KW-0472">Membrane</keyword>
<dbReference type="InterPro" id="IPR011250">
    <property type="entry name" value="OMP/PagP_B-barrel"/>
</dbReference>
<comment type="subcellular location">
    <subcellularLocation>
        <location evidence="1">Cell outer membrane</location>
    </subcellularLocation>
</comment>
<evidence type="ECO:0000259" key="7">
    <source>
        <dbReference type="Pfam" id="PF13505"/>
    </source>
</evidence>
<feature type="chain" id="PRO_5010354108" evidence="6">
    <location>
        <begin position="21"/>
        <end position="263"/>
    </location>
</feature>
<gene>
    <name evidence="8" type="ORF">SAMN05444171_7490</name>
</gene>
<feature type="signal peptide" evidence="6">
    <location>
        <begin position="1"/>
        <end position="20"/>
    </location>
</feature>
<protein>
    <submittedName>
        <fullName evidence="8">Outer membrane immunogenic protein</fullName>
    </submittedName>
</protein>
<dbReference type="OrthoDB" id="9815357at2"/>
<evidence type="ECO:0000313" key="8">
    <source>
        <dbReference type="EMBL" id="SEE43999.1"/>
    </source>
</evidence>
<evidence type="ECO:0000256" key="5">
    <source>
        <dbReference type="ARBA" id="ARBA00038306"/>
    </source>
</evidence>
<evidence type="ECO:0000313" key="9">
    <source>
        <dbReference type="Proteomes" id="UP000183208"/>
    </source>
</evidence>
<sequence length="263" mass="27659">MKKLIFLGAAGLALSGPAFAADLPPEMPLKASFVQRFTWTSCYLGAHLGGGWAKENVTDPVLLVQDNAGLGGPGFTTGGPTTVAVNQSGAMIGGQIGCDYQFPSNLVLGVEGAVSGGTMKGSKLVTLPDSPPDTALVRVKTDFMPTLTGRIGYAADHWLFYAKGGVAWASNKYSVVGTFNGGAGLGLPFDFEGLSLRTGWTAGAGVEWAFAEDWSARLEYDYYDFGSHTATMNDAVNGPGPLGFKTTMQMVKLGVNFHVWGWQ</sequence>
<dbReference type="Gene3D" id="2.40.160.20">
    <property type="match status" value="1"/>
</dbReference>
<feature type="domain" description="Outer membrane protein beta-barrel" evidence="7">
    <location>
        <begin position="72"/>
        <end position="237"/>
    </location>
</feature>
<evidence type="ECO:0000256" key="4">
    <source>
        <dbReference type="ARBA" id="ARBA00023237"/>
    </source>
</evidence>
<dbReference type="RefSeq" id="WP_074829783.1">
    <property type="nucleotide sequence ID" value="NZ_FNTI01000001.1"/>
</dbReference>
<name>A0A1H5IUQ6_9BRAD</name>
<evidence type="ECO:0000256" key="1">
    <source>
        <dbReference type="ARBA" id="ARBA00004442"/>
    </source>
</evidence>
<dbReference type="GO" id="GO:0009279">
    <property type="term" value="C:cell outer membrane"/>
    <property type="evidence" value="ECO:0007669"/>
    <property type="project" value="UniProtKB-SubCell"/>
</dbReference>
<evidence type="ECO:0000256" key="3">
    <source>
        <dbReference type="ARBA" id="ARBA00023136"/>
    </source>
</evidence>
<evidence type="ECO:0000256" key="2">
    <source>
        <dbReference type="ARBA" id="ARBA00022729"/>
    </source>
</evidence>
<dbReference type="Pfam" id="PF13505">
    <property type="entry name" value="OMP_b-brl"/>
    <property type="match status" value="1"/>
</dbReference>
<reference evidence="8 9" key="1">
    <citation type="submission" date="2016-10" db="EMBL/GenBank/DDBJ databases">
        <authorList>
            <person name="de Groot N.N."/>
        </authorList>
    </citation>
    <scope>NUCLEOTIDE SEQUENCE [LARGE SCALE GENOMIC DNA]</scope>
    <source>
        <strain evidence="8 9">GAS522</strain>
    </source>
</reference>
<dbReference type="InterPro" id="IPR027385">
    <property type="entry name" value="Beta-barrel_OMP"/>
</dbReference>
<dbReference type="Proteomes" id="UP000183208">
    <property type="component" value="Unassembled WGS sequence"/>
</dbReference>
<keyword evidence="2 6" id="KW-0732">Signal</keyword>
<accession>A0A1H5IUQ6</accession>
<dbReference type="InterPro" id="IPR051692">
    <property type="entry name" value="OMP-like"/>
</dbReference>
<keyword evidence="4" id="KW-0998">Cell outer membrane</keyword>
<evidence type="ECO:0000256" key="6">
    <source>
        <dbReference type="SAM" id="SignalP"/>
    </source>
</evidence>
<organism evidence="8 9">
    <name type="scientific">Bradyrhizobium lablabi</name>
    <dbReference type="NCBI Taxonomy" id="722472"/>
    <lineage>
        <taxon>Bacteria</taxon>
        <taxon>Pseudomonadati</taxon>
        <taxon>Pseudomonadota</taxon>
        <taxon>Alphaproteobacteria</taxon>
        <taxon>Hyphomicrobiales</taxon>
        <taxon>Nitrobacteraceae</taxon>
        <taxon>Bradyrhizobium</taxon>
    </lineage>
</organism>